<dbReference type="EC" id="6.1.1.2" evidence="2"/>
<dbReference type="PRINTS" id="PR01039">
    <property type="entry name" value="TRNASYNTHTRP"/>
</dbReference>
<comment type="similarity">
    <text evidence="1 9">Belongs to the class-I aminoacyl-tRNA synthetase family.</text>
</comment>
<organism evidence="10 11">
    <name type="scientific">Brassica oleracea var. oleracea</name>
    <dbReference type="NCBI Taxonomy" id="109376"/>
    <lineage>
        <taxon>Eukaryota</taxon>
        <taxon>Viridiplantae</taxon>
        <taxon>Streptophyta</taxon>
        <taxon>Embryophyta</taxon>
        <taxon>Tracheophyta</taxon>
        <taxon>Spermatophyta</taxon>
        <taxon>Magnoliopsida</taxon>
        <taxon>eudicotyledons</taxon>
        <taxon>Gunneridae</taxon>
        <taxon>Pentapetalae</taxon>
        <taxon>rosids</taxon>
        <taxon>malvids</taxon>
        <taxon>Brassicales</taxon>
        <taxon>Brassicaceae</taxon>
        <taxon>Brassiceae</taxon>
        <taxon>Brassica</taxon>
    </lineage>
</organism>
<dbReference type="EnsemblPlants" id="Bo5g143450.1">
    <property type="protein sequence ID" value="Bo5g143450.1"/>
    <property type="gene ID" value="Bo5g143450"/>
</dbReference>
<dbReference type="PANTHER" id="PTHR10055">
    <property type="entry name" value="TRYPTOPHANYL-TRNA SYNTHETASE"/>
    <property type="match status" value="1"/>
</dbReference>
<sequence>MARIGRSVDETGDRSIQVARIGRSRALCDQYFIRDCQGIHSKSPPRPRKPFHISDLQVSVSSEAQVFVGISDNKKCKTLCKIAGETEYIEVLDAYERGDKFYLYTGRGPSSEALHLGHLIPFMFTKYLQEAFKVPLVIQLTDDEKCMWKNLSVEESQRLARENAKDIIACGFDVTKTFIFSDFDYVGGAFYKNMLKVAKCVTLNKAMGIFGFSGEDHIGKLSFPPVQACLSVPVGMCKQFHHFLAHSHTCSLARTSSVA</sequence>
<dbReference type="InterPro" id="IPR002305">
    <property type="entry name" value="aa-tRNA-synth_Ic"/>
</dbReference>
<dbReference type="PANTHER" id="PTHR10055:SF1">
    <property type="entry name" value="TRYPTOPHAN--TRNA LIGASE, CYTOPLASMIC"/>
    <property type="match status" value="1"/>
</dbReference>
<dbReference type="SUPFAM" id="SSF52374">
    <property type="entry name" value="Nucleotidylyl transferase"/>
    <property type="match status" value="1"/>
</dbReference>
<dbReference type="PROSITE" id="PS00178">
    <property type="entry name" value="AA_TRNA_LIGASE_I"/>
    <property type="match status" value="1"/>
</dbReference>
<evidence type="ECO:0000256" key="7">
    <source>
        <dbReference type="ARBA" id="ARBA00023146"/>
    </source>
</evidence>
<reference evidence="10" key="2">
    <citation type="submission" date="2015-03" db="UniProtKB">
        <authorList>
            <consortium name="EnsemblPlants"/>
        </authorList>
    </citation>
    <scope>IDENTIFICATION</scope>
</reference>
<evidence type="ECO:0000256" key="5">
    <source>
        <dbReference type="ARBA" id="ARBA00022840"/>
    </source>
</evidence>
<evidence type="ECO:0000256" key="3">
    <source>
        <dbReference type="ARBA" id="ARBA00022598"/>
    </source>
</evidence>
<protein>
    <recommendedName>
        <fullName evidence="2">tryptophan--tRNA ligase</fullName>
        <ecNumber evidence="2">6.1.1.2</ecNumber>
    </recommendedName>
    <alternativeName>
        <fullName evidence="8">Tryptophanyl-tRNA synthetase</fullName>
    </alternativeName>
</protein>
<evidence type="ECO:0000256" key="1">
    <source>
        <dbReference type="ARBA" id="ARBA00005594"/>
    </source>
</evidence>
<dbReference type="GO" id="GO:0006436">
    <property type="term" value="P:tryptophanyl-tRNA aminoacylation"/>
    <property type="evidence" value="ECO:0007669"/>
    <property type="project" value="InterPro"/>
</dbReference>
<keyword evidence="7 9" id="KW-0030">Aminoacyl-tRNA synthetase</keyword>
<reference evidence="10 11" key="1">
    <citation type="journal article" date="2014" name="Genome Biol.">
        <title>Transcriptome and methylome profiling reveals relics of genome dominance in the mesopolyploid Brassica oleracea.</title>
        <authorList>
            <person name="Parkin I.A."/>
            <person name="Koh C."/>
            <person name="Tang H."/>
            <person name="Robinson S.J."/>
            <person name="Kagale S."/>
            <person name="Clarke W.E."/>
            <person name="Town C.D."/>
            <person name="Nixon J."/>
            <person name="Krishnakumar V."/>
            <person name="Bidwell S.L."/>
            <person name="Denoeud F."/>
            <person name="Belcram H."/>
            <person name="Links M.G."/>
            <person name="Just J."/>
            <person name="Clarke C."/>
            <person name="Bender T."/>
            <person name="Huebert T."/>
            <person name="Mason A.S."/>
            <person name="Pires J.C."/>
            <person name="Barker G."/>
            <person name="Moore J."/>
            <person name="Walley P.G."/>
            <person name="Manoli S."/>
            <person name="Batley J."/>
            <person name="Edwards D."/>
            <person name="Nelson M.N."/>
            <person name="Wang X."/>
            <person name="Paterson A.H."/>
            <person name="King G."/>
            <person name="Bancroft I."/>
            <person name="Chalhoub B."/>
            <person name="Sharpe A.G."/>
        </authorList>
    </citation>
    <scope>NUCLEOTIDE SEQUENCE</scope>
    <source>
        <strain evidence="10 11">cv. TO1000</strain>
    </source>
</reference>
<dbReference type="Gramene" id="Bo5g143450.1">
    <property type="protein sequence ID" value="Bo5g143450.1"/>
    <property type="gene ID" value="Bo5g143450"/>
</dbReference>
<evidence type="ECO:0000256" key="9">
    <source>
        <dbReference type="RuleBase" id="RU363036"/>
    </source>
</evidence>
<keyword evidence="11" id="KW-1185">Reference proteome</keyword>
<dbReference type="Pfam" id="PF00579">
    <property type="entry name" value="tRNA-synt_1b"/>
    <property type="match status" value="1"/>
</dbReference>
<keyword evidence="3 9" id="KW-0436">Ligase</keyword>
<dbReference type="GO" id="GO:0005524">
    <property type="term" value="F:ATP binding"/>
    <property type="evidence" value="ECO:0007669"/>
    <property type="project" value="UniProtKB-KW"/>
</dbReference>
<proteinExistence type="inferred from homology"/>
<evidence type="ECO:0000256" key="6">
    <source>
        <dbReference type="ARBA" id="ARBA00022917"/>
    </source>
</evidence>
<dbReference type="eggNOG" id="KOG2145">
    <property type="taxonomic scope" value="Eukaryota"/>
</dbReference>
<dbReference type="Gene3D" id="3.40.50.620">
    <property type="entry name" value="HUPs"/>
    <property type="match status" value="1"/>
</dbReference>
<name>A0A0D3CMB2_BRAOL</name>
<accession>A0A0D3CMB2</accession>
<dbReference type="InterPro" id="IPR002306">
    <property type="entry name" value="Trp-tRNA-ligase"/>
</dbReference>
<dbReference type="Proteomes" id="UP000032141">
    <property type="component" value="Chromosome C5"/>
</dbReference>
<evidence type="ECO:0000256" key="4">
    <source>
        <dbReference type="ARBA" id="ARBA00022741"/>
    </source>
</evidence>
<dbReference type="GO" id="GO:0005737">
    <property type="term" value="C:cytoplasm"/>
    <property type="evidence" value="ECO:0007669"/>
    <property type="project" value="TreeGrafter"/>
</dbReference>
<keyword evidence="6 9" id="KW-0648">Protein biosynthesis</keyword>
<dbReference type="GO" id="GO:0004830">
    <property type="term" value="F:tryptophan-tRNA ligase activity"/>
    <property type="evidence" value="ECO:0007669"/>
    <property type="project" value="UniProtKB-EC"/>
</dbReference>
<dbReference type="STRING" id="109376.A0A0D3CMB2"/>
<evidence type="ECO:0000313" key="10">
    <source>
        <dbReference type="EnsemblPlants" id="Bo5g143450.1"/>
    </source>
</evidence>
<dbReference type="InterPro" id="IPR001412">
    <property type="entry name" value="aa-tRNA-synth_I_CS"/>
</dbReference>
<keyword evidence="4 9" id="KW-0547">Nucleotide-binding</keyword>
<dbReference type="AlphaFoldDB" id="A0A0D3CMB2"/>
<keyword evidence="5 9" id="KW-0067">ATP-binding</keyword>
<dbReference type="GO" id="GO:0048608">
    <property type="term" value="P:reproductive structure development"/>
    <property type="evidence" value="ECO:0007669"/>
    <property type="project" value="UniProtKB-ARBA"/>
</dbReference>
<dbReference type="InterPro" id="IPR014729">
    <property type="entry name" value="Rossmann-like_a/b/a_fold"/>
</dbReference>
<dbReference type="HOGENOM" id="CLU_1074966_0_0_1"/>
<evidence type="ECO:0000313" key="11">
    <source>
        <dbReference type="Proteomes" id="UP000032141"/>
    </source>
</evidence>
<dbReference type="GO" id="GO:0009791">
    <property type="term" value="P:post-embryonic development"/>
    <property type="evidence" value="ECO:0007669"/>
    <property type="project" value="UniProtKB-ARBA"/>
</dbReference>
<evidence type="ECO:0000256" key="8">
    <source>
        <dbReference type="ARBA" id="ARBA00030268"/>
    </source>
</evidence>
<evidence type="ECO:0000256" key="2">
    <source>
        <dbReference type="ARBA" id="ARBA00013161"/>
    </source>
</evidence>